<proteinExistence type="predicted"/>
<organism evidence="1 2">
    <name type="scientific">Pseudomonas fluorescens</name>
    <dbReference type="NCBI Taxonomy" id="294"/>
    <lineage>
        <taxon>Bacteria</taxon>
        <taxon>Pseudomonadati</taxon>
        <taxon>Pseudomonadota</taxon>
        <taxon>Gammaproteobacteria</taxon>
        <taxon>Pseudomonadales</taxon>
        <taxon>Pseudomonadaceae</taxon>
        <taxon>Pseudomonas</taxon>
    </lineage>
</organism>
<gene>
    <name evidence="1" type="ORF">PS862_03888</name>
</gene>
<dbReference type="AlphaFoldDB" id="A0A5E6UAT3"/>
<dbReference type="Proteomes" id="UP000385207">
    <property type="component" value="Unassembled WGS sequence"/>
</dbReference>
<evidence type="ECO:0000313" key="2">
    <source>
        <dbReference type="Proteomes" id="UP000385207"/>
    </source>
</evidence>
<reference evidence="1 2" key="1">
    <citation type="submission" date="2019-09" db="EMBL/GenBank/DDBJ databases">
        <authorList>
            <person name="Chandra G."/>
            <person name="Truman W A."/>
        </authorList>
    </citation>
    <scope>NUCLEOTIDE SEQUENCE [LARGE SCALE GENOMIC DNA]</scope>
    <source>
        <strain evidence="1">PS862</strain>
    </source>
</reference>
<accession>A0A5E6UAT3</accession>
<dbReference type="EMBL" id="CABVII010000018">
    <property type="protein sequence ID" value="VVP21679.1"/>
    <property type="molecule type" value="Genomic_DNA"/>
</dbReference>
<name>A0A5E6UAT3_PSEFL</name>
<evidence type="ECO:0000313" key="1">
    <source>
        <dbReference type="EMBL" id="VVP21679.1"/>
    </source>
</evidence>
<sequence>MNSFGLFESGPYRDTGSVSGGLGVTLNIC</sequence>
<protein>
    <submittedName>
        <fullName evidence="1">Uncharacterized protein</fullName>
    </submittedName>
</protein>